<keyword evidence="1" id="KW-0812">Transmembrane</keyword>
<comment type="caution">
    <text evidence="2">The sequence shown here is derived from an EMBL/GenBank/DDBJ whole genome shotgun (WGS) entry which is preliminary data.</text>
</comment>
<evidence type="ECO:0008006" key="4">
    <source>
        <dbReference type="Google" id="ProtNLM"/>
    </source>
</evidence>
<sequence length="117" mass="12949">MMEYLTGTLALAFTALFTITAFTRNKPFAPKSRLELTMSALDAATLLLIARTLTPWGNISPWLWLLPVAVYATGIAATTLRWPSLPFLHPDKTRRRTLTWTIVHVSVLAGVITLILG</sequence>
<feature type="transmembrane region" description="Helical" evidence="1">
    <location>
        <begin position="97"/>
        <end position="116"/>
    </location>
</feature>
<dbReference type="EMBL" id="JBHSTP010000002">
    <property type="protein sequence ID" value="MFC6356071.1"/>
    <property type="molecule type" value="Genomic_DNA"/>
</dbReference>
<accession>A0ABW1VGC6</accession>
<name>A0ABW1VGC6_9MICO</name>
<proteinExistence type="predicted"/>
<protein>
    <recommendedName>
        <fullName evidence="4">Integral membrane protein</fullName>
    </recommendedName>
</protein>
<keyword evidence="1" id="KW-0472">Membrane</keyword>
<evidence type="ECO:0000256" key="1">
    <source>
        <dbReference type="SAM" id="Phobius"/>
    </source>
</evidence>
<organism evidence="2 3">
    <name type="scientific">Luethyella okanaganae</name>
    <dbReference type="NCBI Taxonomy" id="69372"/>
    <lineage>
        <taxon>Bacteria</taxon>
        <taxon>Bacillati</taxon>
        <taxon>Actinomycetota</taxon>
        <taxon>Actinomycetes</taxon>
        <taxon>Micrococcales</taxon>
        <taxon>Microbacteriaceae</taxon>
        <taxon>Luethyella</taxon>
    </lineage>
</organism>
<reference evidence="3" key="1">
    <citation type="journal article" date="2019" name="Int. J. Syst. Evol. Microbiol.">
        <title>The Global Catalogue of Microorganisms (GCM) 10K type strain sequencing project: providing services to taxonomists for standard genome sequencing and annotation.</title>
        <authorList>
            <consortium name="The Broad Institute Genomics Platform"/>
            <consortium name="The Broad Institute Genome Sequencing Center for Infectious Disease"/>
            <person name="Wu L."/>
            <person name="Ma J."/>
        </authorList>
    </citation>
    <scope>NUCLEOTIDE SEQUENCE [LARGE SCALE GENOMIC DNA]</scope>
    <source>
        <strain evidence="3">CCUG 43304</strain>
    </source>
</reference>
<dbReference type="RefSeq" id="WP_386729978.1">
    <property type="nucleotide sequence ID" value="NZ_JBHSTP010000002.1"/>
</dbReference>
<evidence type="ECO:0000313" key="3">
    <source>
        <dbReference type="Proteomes" id="UP001596306"/>
    </source>
</evidence>
<feature type="transmembrane region" description="Helical" evidence="1">
    <location>
        <begin position="62"/>
        <end position="85"/>
    </location>
</feature>
<evidence type="ECO:0000313" key="2">
    <source>
        <dbReference type="EMBL" id="MFC6356071.1"/>
    </source>
</evidence>
<keyword evidence="3" id="KW-1185">Reference proteome</keyword>
<gene>
    <name evidence="2" type="ORF">ACFQB0_08130</name>
</gene>
<keyword evidence="1" id="KW-1133">Transmembrane helix</keyword>
<dbReference type="Proteomes" id="UP001596306">
    <property type="component" value="Unassembled WGS sequence"/>
</dbReference>